<proteinExistence type="predicted"/>
<protein>
    <submittedName>
        <fullName evidence="1">Uncharacterized protein</fullName>
    </submittedName>
</protein>
<organism evidence="1">
    <name type="scientific">Anguilla anguilla</name>
    <name type="common">European freshwater eel</name>
    <name type="synonym">Muraena anguilla</name>
    <dbReference type="NCBI Taxonomy" id="7936"/>
    <lineage>
        <taxon>Eukaryota</taxon>
        <taxon>Metazoa</taxon>
        <taxon>Chordata</taxon>
        <taxon>Craniata</taxon>
        <taxon>Vertebrata</taxon>
        <taxon>Euteleostomi</taxon>
        <taxon>Actinopterygii</taxon>
        <taxon>Neopterygii</taxon>
        <taxon>Teleostei</taxon>
        <taxon>Anguilliformes</taxon>
        <taxon>Anguillidae</taxon>
        <taxon>Anguilla</taxon>
    </lineage>
</organism>
<accession>A0A0E9QJR2</accession>
<name>A0A0E9QJR2_ANGAN</name>
<evidence type="ECO:0000313" key="1">
    <source>
        <dbReference type="EMBL" id="JAH16595.1"/>
    </source>
</evidence>
<reference evidence="1" key="2">
    <citation type="journal article" date="2015" name="Fish Shellfish Immunol.">
        <title>Early steps in the European eel (Anguilla anguilla)-Vibrio vulnificus interaction in the gills: Role of the RtxA13 toxin.</title>
        <authorList>
            <person name="Callol A."/>
            <person name="Pajuelo D."/>
            <person name="Ebbesson L."/>
            <person name="Teles M."/>
            <person name="MacKenzie S."/>
            <person name="Amaro C."/>
        </authorList>
    </citation>
    <scope>NUCLEOTIDE SEQUENCE</scope>
</reference>
<dbReference type="AlphaFoldDB" id="A0A0E9QJR2"/>
<dbReference type="EMBL" id="GBXM01091982">
    <property type="protein sequence ID" value="JAH16595.1"/>
    <property type="molecule type" value="Transcribed_RNA"/>
</dbReference>
<reference evidence="1" key="1">
    <citation type="submission" date="2014-11" db="EMBL/GenBank/DDBJ databases">
        <authorList>
            <person name="Amaro Gonzalez C."/>
        </authorList>
    </citation>
    <scope>NUCLEOTIDE SEQUENCE</scope>
</reference>
<sequence>MLLKTCACNSKDRACVERLEFVLILTGS</sequence>